<evidence type="ECO:0000256" key="5">
    <source>
        <dbReference type="ARBA" id="ARBA00023136"/>
    </source>
</evidence>
<evidence type="ECO:0000259" key="7">
    <source>
        <dbReference type="Pfam" id="PF12823"/>
    </source>
</evidence>
<dbReference type="PANTHER" id="PTHR40077:SF1">
    <property type="entry name" value="MEMBRANE PROTEIN"/>
    <property type="match status" value="1"/>
</dbReference>
<dbReference type="InterPro" id="IPR023845">
    <property type="entry name" value="DUF3817_TM"/>
</dbReference>
<dbReference type="Pfam" id="PF12823">
    <property type="entry name" value="DUF3817"/>
    <property type="match status" value="1"/>
</dbReference>
<reference evidence="8" key="1">
    <citation type="submission" date="2022-07" db="EMBL/GenBank/DDBJ databases">
        <title>Taxonomy of Novel Oxalotrophic and Methylotrophic Bacteria.</title>
        <authorList>
            <person name="Sahin N."/>
            <person name="Tani A."/>
        </authorList>
    </citation>
    <scope>NUCLEOTIDE SEQUENCE</scope>
    <source>
        <strain evidence="8">Y10</strain>
    </source>
</reference>
<gene>
    <name evidence="8" type="primary">ydzA</name>
    <name evidence="8" type="ORF">Y10_18800</name>
</gene>
<dbReference type="RefSeq" id="WP_281765144.1">
    <property type="nucleotide sequence ID" value="NZ_BRVO01000002.1"/>
</dbReference>
<feature type="transmembrane region" description="Helical" evidence="6">
    <location>
        <begin position="68"/>
        <end position="85"/>
    </location>
</feature>
<sequence>MNLSNFRIISILEGISFLLIFTVSMPLKYMMDYHTPNKIIGMSHGILFVLYIFMAYSLQKQQNWTNKQLLIIMACSVIPFGTFWMDKKYLKA</sequence>
<dbReference type="NCBIfam" id="TIGR03954">
    <property type="entry name" value="integ_memb_HG"/>
    <property type="match status" value="1"/>
</dbReference>
<feature type="transmembrane region" description="Helical" evidence="6">
    <location>
        <begin position="39"/>
        <end position="56"/>
    </location>
</feature>
<evidence type="ECO:0000256" key="1">
    <source>
        <dbReference type="ARBA" id="ARBA00004651"/>
    </source>
</evidence>
<dbReference type="EMBL" id="BRVO01000002">
    <property type="protein sequence ID" value="GLB49512.1"/>
    <property type="molecule type" value="Genomic_DNA"/>
</dbReference>
<keyword evidence="4 6" id="KW-1133">Transmembrane helix</keyword>
<keyword evidence="5 6" id="KW-0472">Membrane</keyword>
<name>A0ABQ5MKP6_9FLAO</name>
<dbReference type="Proteomes" id="UP001143543">
    <property type="component" value="Unassembled WGS sequence"/>
</dbReference>
<feature type="domain" description="DUF3817" evidence="7">
    <location>
        <begin position="4"/>
        <end position="89"/>
    </location>
</feature>
<evidence type="ECO:0000256" key="6">
    <source>
        <dbReference type="SAM" id="Phobius"/>
    </source>
</evidence>
<organism evidence="8 9">
    <name type="scientific">Neptunitalea lumnitzerae</name>
    <dbReference type="NCBI Taxonomy" id="2965509"/>
    <lineage>
        <taxon>Bacteria</taxon>
        <taxon>Pseudomonadati</taxon>
        <taxon>Bacteroidota</taxon>
        <taxon>Flavobacteriia</taxon>
        <taxon>Flavobacteriales</taxon>
        <taxon>Flavobacteriaceae</taxon>
        <taxon>Neptunitalea</taxon>
    </lineage>
</organism>
<keyword evidence="9" id="KW-1185">Reference proteome</keyword>
<dbReference type="PANTHER" id="PTHR40077">
    <property type="entry name" value="MEMBRANE PROTEIN-RELATED"/>
    <property type="match status" value="1"/>
</dbReference>
<comment type="caution">
    <text evidence="8">The sequence shown here is derived from an EMBL/GenBank/DDBJ whole genome shotgun (WGS) entry which is preliminary data.</text>
</comment>
<protein>
    <submittedName>
        <fullName evidence="8">Membrane protein</fullName>
    </submittedName>
</protein>
<feature type="transmembrane region" description="Helical" evidence="6">
    <location>
        <begin position="6"/>
        <end position="27"/>
    </location>
</feature>
<evidence type="ECO:0000313" key="9">
    <source>
        <dbReference type="Proteomes" id="UP001143543"/>
    </source>
</evidence>
<keyword evidence="3 6" id="KW-0812">Transmembrane</keyword>
<accession>A0ABQ5MKP6</accession>
<evidence type="ECO:0000256" key="2">
    <source>
        <dbReference type="ARBA" id="ARBA00022475"/>
    </source>
</evidence>
<comment type="subcellular location">
    <subcellularLocation>
        <location evidence="1">Cell membrane</location>
        <topology evidence="1">Multi-pass membrane protein</topology>
    </subcellularLocation>
</comment>
<evidence type="ECO:0000256" key="4">
    <source>
        <dbReference type="ARBA" id="ARBA00022989"/>
    </source>
</evidence>
<proteinExistence type="predicted"/>
<evidence type="ECO:0000313" key="8">
    <source>
        <dbReference type="EMBL" id="GLB49512.1"/>
    </source>
</evidence>
<evidence type="ECO:0000256" key="3">
    <source>
        <dbReference type="ARBA" id="ARBA00022692"/>
    </source>
</evidence>
<keyword evidence="2" id="KW-1003">Cell membrane</keyword>